<dbReference type="EMBL" id="BEGY01000122">
    <property type="protein sequence ID" value="GAX84307.1"/>
    <property type="molecule type" value="Genomic_DNA"/>
</dbReference>
<evidence type="ECO:0000313" key="1">
    <source>
        <dbReference type="EMBL" id="GAX84307.1"/>
    </source>
</evidence>
<dbReference type="AlphaFoldDB" id="A0A250XMK7"/>
<proteinExistence type="predicted"/>
<protein>
    <submittedName>
        <fullName evidence="1">Uncharacterized protein</fullName>
    </submittedName>
</protein>
<comment type="caution">
    <text evidence="1">The sequence shown here is derived from an EMBL/GenBank/DDBJ whole genome shotgun (WGS) entry which is preliminary data.</text>
</comment>
<name>A0A250XMK7_9CHLO</name>
<gene>
    <name evidence="1" type="ORF">CEUSTIGMA_g11729.t1</name>
</gene>
<accession>A0A250XMK7</accession>
<dbReference type="OrthoDB" id="294251at2759"/>
<organism evidence="1 2">
    <name type="scientific">Chlamydomonas eustigma</name>
    <dbReference type="NCBI Taxonomy" id="1157962"/>
    <lineage>
        <taxon>Eukaryota</taxon>
        <taxon>Viridiplantae</taxon>
        <taxon>Chlorophyta</taxon>
        <taxon>core chlorophytes</taxon>
        <taxon>Chlorophyceae</taxon>
        <taxon>CS clade</taxon>
        <taxon>Chlamydomonadales</taxon>
        <taxon>Chlamydomonadaceae</taxon>
        <taxon>Chlamydomonas</taxon>
    </lineage>
</organism>
<reference evidence="1 2" key="1">
    <citation type="submission" date="2017-08" db="EMBL/GenBank/DDBJ databases">
        <title>Acidophilic green algal genome provides insights into adaptation to an acidic environment.</title>
        <authorList>
            <person name="Hirooka S."/>
            <person name="Hirose Y."/>
            <person name="Kanesaki Y."/>
            <person name="Higuchi S."/>
            <person name="Fujiwara T."/>
            <person name="Onuma R."/>
            <person name="Era A."/>
            <person name="Ohbayashi R."/>
            <person name="Uzuka A."/>
            <person name="Nozaki H."/>
            <person name="Yoshikawa H."/>
            <person name="Miyagishima S.Y."/>
        </authorList>
    </citation>
    <scope>NUCLEOTIDE SEQUENCE [LARGE SCALE GENOMIC DNA]</scope>
    <source>
        <strain evidence="1 2">NIES-2499</strain>
    </source>
</reference>
<dbReference type="Proteomes" id="UP000232323">
    <property type="component" value="Unassembled WGS sequence"/>
</dbReference>
<keyword evidence="2" id="KW-1185">Reference proteome</keyword>
<evidence type="ECO:0000313" key="2">
    <source>
        <dbReference type="Proteomes" id="UP000232323"/>
    </source>
</evidence>
<sequence>MNIPWGGCRLCSFRYEDEFNAVSDHIDPKGQAGRVKKPAILKHRARKGILPQFRGLSWFILSVGKRSWLNLVLKARTTQPSFKNPQAMMRDLDRTFPTHLYS</sequence>